<comment type="caution">
    <text evidence="14">The sequence shown here is derived from an EMBL/GenBank/DDBJ whole genome shotgun (WGS) entry which is preliminary data.</text>
</comment>
<dbReference type="Proteomes" id="UP001152872">
    <property type="component" value="Unassembled WGS sequence"/>
</dbReference>
<evidence type="ECO:0000256" key="11">
    <source>
        <dbReference type="ARBA" id="ARBA00023136"/>
    </source>
</evidence>
<evidence type="ECO:0000256" key="9">
    <source>
        <dbReference type="ARBA" id="ARBA00022989"/>
    </source>
</evidence>
<evidence type="ECO:0000256" key="2">
    <source>
        <dbReference type="ARBA" id="ARBA00004651"/>
    </source>
</evidence>
<evidence type="ECO:0000256" key="12">
    <source>
        <dbReference type="SAM" id="Phobius"/>
    </source>
</evidence>
<dbReference type="GO" id="GO:0005886">
    <property type="term" value="C:plasma membrane"/>
    <property type="evidence" value="ECO:0007669"/>
    <property type="project" value="UniProtKB-SubCell"/>
</dbReference>
<dbReference type="CDD" id="cd07328">
    <property type="entry name" value="M48_Ste24p_like"/>
    <property type="match status" value="1"/>
</dbReference>
<feature type="domain" description="Peptidase M48" evidence="13">
    <location>
        <begin position="169"/>
        <end position="363"/>
    </location>
</feature>
<keyword evidence="7 14" id="KW-0378">Hydrolase</keyword>
<keyword evidence="4" id="KW-0645">Protease</keyword>
<evidence type="ECO:0000256" key="10">
    <source>
        <dbReference type="ARBA" id="ARBA00023049"/>
    </source>
</evidence>
<reference evidence="14" key="1">
    <citation type="submission" date="2019-05" db="EMBL/GenBank/DDBJ databases">
        <title>Whole genome sequencing of Pseudanabaena catenata USMAC16.</title>
        <authorList>
            <person name="Khan Z."/>
            <person name="Omar W.M."/>
            <person name="Convey P."/>
            <person name="Merican F."/>
            <person name="Najimudin N."/>
        </authorList>
    </citation>
    <scope>NUCLEOTIDE SEQUENCE</scope>
    <source>
        <strain evidence="14">USMAC16</strain>
    </source>
</reference>
<dbReference type="EC" id="3.4.24.-" evidence="14"/>
<evidence type="ECO:0000256" key="1">
    <source>
        <dbReference type="ARBA" id="ARBA00001947"/>
    </source>
</evidence>
<keyword evidence="15" id="KW-1185">Reference proteome</keyword>
<comment type="subcellular location">
    <subcellularLocation>
        <location evidence="2">Cell membrane</location>
        <topology evidence="2">Multi-pass membrane protein</topology>
    </subcellularLocation>
</comment>
<dbReference type="InterPro" id="IPR050083">
    <property type="entry name" value="HtpX_protease"/>
</dbReference>
<evidence type="ECO:0000256" key="7">
    <source>
        <dbReference type="ARBA" id="ARBA00022801"/>
    </source>
</evidence>
<keyword evidence="8" id="KW-0862">Zinc</keyword>
<dbReference type="Gene3D" id="3.30.2010.10">
    <property type="entry name" value="Metalloproteases ('zincins'), catalytic domain"/>
    <property type="match status" value="1"/>
</dbReference>
<organism evidence="14 15">
    <name type="scientific">Pseudanabaena catenata USMAC16</name>
    <dbReference type="NCBI Taxonomy" id="1855837"/>
    <lineage>
        <taxon>Bacteria</taxon>
        <taxon>Bacillati</taxon>
        <taxon>Cyanobacteriota</taxon>
        <taxon>Cyanophyceae</taxon>
        <taxon>Pseudanabaenales</taxon>
        <taxon>Pseudanabaenaceae</taxon>
        <taxon>Pseudanabaena</taxon>
    </lineage>
</organism>
<feature type="transmembrane region" description="Helical" evidence="12">
    <location>
        <begin position="36"/>
        <end position="58"/>
    </location>
</feature>
<evidence type="ECO:0000256" key="4">
    <source>
        <dbReference type="ARBA" id="ARBA00022670"/>
    </source>
</evidence>
<keyword evidence="3" id="KW-1003">Cell membrane</keyword>
<evidence type="ECO:0000256" key="8">
    <source>
        <dbReference type="ARBA" id="ARBA00022833"/>
    </source>
</evidence>
<name>A0A9X4RKL9_9CYAN</name>
<dbReference type="GO" id="GO:0046872">
    <property type="term" value="F:metal ion binding"/>
    <property type="evidence" value="ECO:0007669"/>
    <property type="project" value="UniProtKB-KW"/>
</dbReference>
<protein>
    <submittedName>
        <fullName evidence="14">M48 family metalloprotease</fullName>
        <ecNumber evidence="14">3.4.24.-</ecNumber>
    </submittedName>
</protein>
<dbReference type="AlphaFoldDB" id="A0A9X4RKL9"/>
<dbReference type="InterPro" id="IPR001915">
    <property type="entry name" value="Peptidase_M48"/>
</dbReference>
<comment type="cofactor">
    <cofactor evidence="1">
        <name>Zn(2+)</name>
        <dbReference type="ChEBI" id="CHEBI:29105"/>
    </cofactor>
</comment>
<dbReference type="PANTHER" id="PTHR43221:SF1">
    <property type="entry name" value="PROTEASE HTPX"/>
    <property type="match status" value="1"/>
</dbReference>
<evidence type="ECO:0000313" key="14">
    <source>
        <dbReference type="EMBL" id="MDG3494009.1"/>
    </source>
</evidence>
<evidence type="ECO:0000256" key="5">
    <source>
        <dbReference type="ARBA" id="ARBA00022692"/>
    </source>
</evidence>
<dbReference type="GO" id="GO:0004222">
    <property type="term" value="F:metalloendopeptidase activity"/>
    <property type="evidence" value="ECO:0007669"/>
    <property type="project" value="InterPro"/>
</dbReference>
<keyword evidence="6" id="KW-0479">Metal-binding</keyword>
<keyword evidence="5 12" id="KW-0812">Transmembrane</keyword>
<dbReference type="PANTHER" id="PTHR43221">
    <property type="entry name" value="PROTEASE HTPX"/>
    <property type="match status" value="1"/>
</dbReference>
<feature type="transmembrane region" description="Helical" evidence="12">
    <location>
        <begin position="79"/>
        <end position="102"/>
    </location>
</feature>
<keyword evidence="10 14" id="KW-0482">Metalloprotease</keyword>
<evidence type="ECO:0000259" key="13">
    <source>
        <dbReference type="Pfam" id="PF01435"/>
    </source>
</evidence>
<evidence type="ECO:0000313" key="15">
    <source>
        <dbReference type="Proteomes" id="UP001152872"/>
    </source>
</evidence>
<gene>
    <name evidence="14" type="ORF">FEV09_05500</name>
</gene>
<keyword evidence="11 12" id="KW-0472">Membrane</keyword>
<dbReference type="Pfam" id="PF01435">
    <property type="entry name" value="Peptidase_M48"/>
    <property type="match status" value="1"/>
</dbReference>
<dbReference type="RefSeq" id="WP_009626069.1">
    <property type="nucleotide sequence ID" value="NZ_VBTY01000029.1"/>
</dbReference>
<proteinExistence type="predicted"/>
<dbReference type="EMBL" id="VBTY01000029">
    <property type="protein sequence ID" value="MDG3494009.1"/>
    <property type="molecule type" value="Genomic_DNA"/>
</dbReference>
<evidence type="ECO:0000256" key="3">
    <source>
        <dbReference type="ARBA" id="ARBA00022475"/>
    </source>
</evidence>
<keyword evidence="9 12" id="KW-1133">Transmembrane helix</keyword>
<accession>A0A9X4RKL9</accession>
<sequence>MTEAEFNRLVKRLEVFARKDPKAYKNQVWLMAMLGYFYMFSAILFLIGGSVGIVWLGIHNANFIAHVFTSLRGAATFRGAIFLCFFILATICIFFVVAIVMLKSLWINFPKPTGIELEREQFPSLFKVLDELRRAEKAPQLDHVILNREFNASVMQVPRLGILGWNENYLTIGLPLMQALSAEQFRAILAHEFGHLSNKHKIYLIRHTWLQIFRSVQNAHQNWLYSLQGSIGQAVIIFDGLLSNFYYFLTWYIPRFDAYSFVLARTYEYEADRCAVKHAGQRATAEALTNVYAKSSFATELFWQDIHQQAKHHSEPQGNPFISIGQALKNPILDQKYWLEQALEEETNNSDTHPCLSDRLRALGLPAKNAGIFLVPLEISAAETLLGNSIRKLASQFNREWREIILPEWKEQFLHAKNLRACLAELEDLEKKYPLSPKDLWNRSRWLMELEGELAALPTLKALLVKEPDHAIANFIVGKHLIWQKDEKGVDHLKLAMKHDRELVPLGEQILSSFVLENQDNQKDRIQ</sequence>
<evidence type="ECO:0000256" key="6">
    <source>
        <dbReference type="ARBA" id="ARBA00022723"/>
    </source>
</evidence>
<dbReference type="GO" id="GO:0006508">
    <property type="term" value="P:proteolysis"/>
    <property type="evidence" value="ECO:0007669"/>
    <property type="project" value="UniProtKB-KW"/>
</dbReference>